<protein>
    <submittedName>
        <fullName evidence="2">Uncharacterized protein</fullName>
    </submittedName>
</protein>
<dbReference type="RefSeq" id="YP_009481950.1">
    <property type="nucleotide sequence ID" value="NC_037666.1"/>
</dbReference>
<name>A0A2U7UBW1_9VIRU</name>
<dbReference type="GeneID" id="36842182"/>
<proteinExistence type="predicted"/>
<organism evidence="2">
    <name type="scientific">Pandoravirus neocaledonia</name>
    <dbReference type="NCBI Taxonomy" id="2107708"/>
    <lineage>
        <taxon>Viruses</taxon>
        <taxon>Pandoravirus</taxon>
    </lineage>
</organism>
<feature type="compositionally biased region" description="Polar residues" evidence="1">
    <location>
        <begin position="1"/>
        <end position="15"/>
    </location>
</feature>
<evidence type="ECO:0000256" key="1">
    <source>
        <dbReference type="SAM" id="MobiDB-lite"/>
    </source>
</evidence>
<feature type="region of interest" description="Disordered" evidence="1">
    <location>
        <begin position="1"/>
        <end position="44"/>
    </location>
</feature>
<dbReference type="KEGG" id="vg:36842182"/>
<accession>A0A2U7UBW1</accession>
<gene>
    <name evidence="2" type="ORF">pneo_cds_340</name>
</gene>
<reference evidence="2" key="1">
    <citation type="journal article" date="2018" name="Nat. Commun.">
        <title>Diversity and evolution of the emerging Pandoraviridae family.</title>
        <authorList>
            <person name="Legendre M."/>
            <person name="Fabre E."/>
            <person name="Poirot O."/>
            <person name="Jeudy S."/>
            <person name="Lartigue A."/>
            <person name="Alempic J.M."/>
            <person name="Beucher L."/>
            <person name="Philippe N."/>
            <person name="Bertaux L."/>
            <person name="Christo-Foroux E."/>
            <person name="Labadie K."/>
            <person name="Coute Y."/>
            <person name="Abergel C."/>
            <person name="Claverie J.M."/>
        </authorList>
    </citation>
    <scope>NUCLEOTIDE SEQUENCE [LARGE SCALE GENOMIC DNA]</scope>
    <source>
        <strain evidence="2">Neocaledonia</strain>
    </source>
</reference>
<sequence length="85" mass="9322">MATSLWATTTANTDTSRPHRQPGADDKRSAPPPSSGDEHHATPIIDFRHATAERLRAHRQSGAWIRMTDGRKVAYPLGGPPPWLS</sequence>
<dbReference type="Proteomes" id="UP000249287">
    <property type="component" value="Segment"/>
</dbReference>
<dbReference type="EMBL" id="MG011690">
    <property type="protein sequence ID" value="AVK75947.1"/>
    <property type="molecule type" value="Genomic_DNA"/>
</dbReference>
<evidence type="ECO:0000313" key="2">
    <source>
        <dbReference type="EMBL" id="AVK75947.1"/>
    </source>
</evidence>